<sequence>MSEMYLKRNEEIALLSSGDLEYELQQLEGLNGTNNTEDIYISIDNASFFTIFCC</sequence>
<dbReference type="RefSeq" id="WP_154659387.1">
    <property type="nucleotide sequence ID" value="NZ_AUUC01000054.1"/>
</dbReference>
<dbReference type="EMBL" id="CP048626">
    <property type="protein sequence ID" value="QIB54201.1"/>
    <property type="molecule type" value="Genomic_DNA"/>
</dbReference>
<evidence type="ECO:0008006" key="3">
    <source>
        <dbReference type="Google" id="ProtNLM"/>
    </source>
</evidence>
<evidence type="ECO:0000313" key="1">
    <source>
        <dbReference type="EMBL" id="QIB54201.1"/>
    </source>
</evidence>
<organism evidence="1 2">
    <name type="scientific">Blautia producta ATCC 27340 = DSM 2950</name>
    <dbReference type="NCBI Taxonomy" id="1121114"/>
    <lineage>
        <taxon>Bacteria</taxon>
        <taxon>Bacillati</taxon>
        <taxon>Bacillota</taxon>
        <taxon>Clostridia</taxon>
        <taxon>Lachnospirales</taxon>
        <taxon>Lachnospiraceae</taxon>
        <taxon>Blautia</taxon>
    </lineage>
</organism>
<proteinExistence type="predicted"/>
<evidence type="ECO:0000313" key="2">
    <source>
        <dbReference type="Proteomes" id="UP000464715"/>
    </source>
</evidence>
<keyword evidence="2" id="KW-1185">Reference proteome</keyword>
<name>A0ABX6J6B5_9FIRM</name>
<gene>
    <name evidence="1" type="ORF">GXM18_04600</name>
</gene>
<protein>
    <recommendedName>
        <fullName evidence="3">Plantaricin C family lantibiotic</fullName>
    </recommendedName>
</protein>
<dbReference type="GeneID" id="75051267"/>
<dbReference type="Proteomes" id="UP000464715">
    <property type="component" value="Chromosome"/>
</dbReference>
<accession>A0ABX6J6B5</accession>
<reference evidence="1 2" key="1">
    <citation type="submission" date="2020-02" db="EMBL/GenBank/DDBJ databases">
        <title>Complete genome sequence of Blautia producta JCM 1471(T).</title>
        <authorList>
            <person name="Tourlousse D.M."/>
            <person name="Sakamoto M."/>
            <person name="Miura T."/>
            <person name="Narita K."/>
            <person name="Ohashi A."/>
            <person name="Uchino Y."/>
            <person name="Yamazoe A."/>
            <person name="Kameyama K."/>
            <person name="Terauchi J."/>
            <person name="Ohkuma M."/>
            <person name="Kawasaki H."/>
            <person name="Sekiguchi Y."/>
        </authorList>
    </citation>
    <scope>NUCLEOTIDE SEQUENCE [LARGE SCALE GENOMIC DNA]</scope>
    <source>
        <strain evidence="1 2">JCM 1471</strain>
    </source>
</reference>